<evidence type="ECO:0000313" key="2">
    <source>
        <dbReference type="EMBL" id="KHF38565.1"/>
    </source>
</evidence>
<keyword evidence="3" id="KW-1185">Reference proteome</keyword>
<proteinExistence type="predicted"/>
<comment type="caution">
    <text evidence="2">The sequence shown here is derived from an EMBL/GenBank/DDBJ whole genome shotgun (WGS) entry which is preliminary data.</text>
</comment>
<organism evidence="2 3">
    <name type="scientific">Halalkalibacter okhensis</name>
    <dbReference type="NCBI Taxonomy" id="333138"/>
    <lineage>
        <taxon>Bacteria</taxon>
        <taxon>Bacillati</taxon>
        <taxon>Bacillota</taxon>
        <taxon>Bacilli</taxon>
        <taxon>Bacillales</taxon>
        <taxon>Bacillaceae</taxon>
        <taxon>Halalkalibacter</taxon>
    </lineage>
</organism>
<gene>
    <name evidence="2" type="ORF">LQ50_20690</name>
</gene>
<name>A0A0B0IB94_9BACI</name>
<evidence type="ECO:0000313" key="3">
    <source>
        <dbReference type="Proteomes" id="UP000030832"/>
    </source>
</evidence>
<keyword evidence="1" id="KW-0472">Membrane</keyword>
<sequence>MSDLFYFVMLATLIIILLAVISRLKETHNANKRIHDENLKAIKEASEYRKKSLEVQEQILEELRNIRNKK</sequence>
<keyword evidence="1" id="KW-0812">Transmembrane</keyword>
<dbReference type="AlphaFoldDB" id="A0A0B0IB94"/>
<keyword evidence="1" id="KW-1133">Transmembrane helix</keyword>
<protein>
    <submittedName>
        <fullName evidence="2">Uncharacterized protein</fullName>
    </submittedName>
</protein>
<feature type="transmembrane region" description="Helical" evidence="1">
    <location>
        <begin position="6"/>
        <end position="24"/>
    </location>
</feature>
<accession>A0A0B0IB94</accession>
<reference evidence="2 3" key="1">
    <citation type="submission" date="2014-09" db="EMBL/GenBank/DDBJ databases">
        <title>Genome sequencing and annotation of Bacillus Okhensis strain Kh10-101T.</title>
        <authorList>
            <person name="Prakash J.S."/>
        </authorList>
    </citation>
    <scope>NUCLEOTIDE SEQUENCE [LARGE SCALE GENOMIC DNA]</scope>
    <source>
        <strain evidence="3">Kh10-101T</strain>
    </source>
</reference>
<evidence type="ECO:0000256" key="1">
    <source>
        <dbReference type="SAM" id="Phobius"/>
    </source>
</evidence>
<dbReference type="Proteomes" id="UP000030832">
    <property type="component" value="Unassembled WGS sequence"/>
</dbReference>
<dbReference type="EMBL" id="JRJU01000036">
    <property type="protein sequence ID" value="KHF38565.1"/>
    <property type="molecule type" value="Genomic_DNA"/>
</dbReference>
<dbReference type="RefSeq" id="WP_034632471.1">
    <property type="nucleotide sequence ID" value="NZ_JRJU01000036.1"/>
</dbReference>